<keyword evidence="4" id="KW-0813">Transport</keyword>
<dbReference type="Gene3D" id="1.10.287.1700">
    <property type="match status" value="1"/>
</dbReference>
<accession>A0ABS5DXV2</accession>
<keyword evidence="11" id="KW-0969">Cilium</keyword>
<dbReference type="PANTHER" id="PTHR38786:SF1">
    <property type="entry name" value="FLAGELLAR FLIJ PROTEIN"/>
    <property type="match status" value="1"/>
</dbReference>
<evidence type="ECO:0000256" key="5">
    <source>
        <dbReference type="ARBA" id="ARBA00022475"/>
    </source>
</evidence>
<dbReference type="Proteomes" id="UP000672097">
    <property type="component" value="Unassembled WGS sequence"/>
</dbReference>
<dbReference type="InterPro" id="IPR053716">
    <property type="entry name" value="Flag_assembly_chemotaxis_eff"/>
</dbReference>
<comment type="similarity">
    <text evidence="2">Belongs to the FliJ family.</text>
</comment>
<keyword evidence="8" id="KW-0653">Protein transport</keyword>
<dbReference type="InterPro" id="IPR052570">
    <property type="entry name" value="FliJ"/>
</dbReference>
<dbReference type="NCBIfam" id="TIGR02473">
    <property type="entry name" value="flagell_FliJ"/>
    <property type="match status" value="1"/>
</dbReference>
<keyword evidence="5" id="KW-1003">Cell membrane</keyword>
<evidence type="ECO:0000256" key="7">
    <source>
        <dbReference type="ARBA" id="ARBA00022795"/>
    </source>
</evidence>
<evidence type="ECO:0000313" key="11">
    <source>
        <dbReference type="EMBL" id="MBQ0935894.1"/>
    </source>
</evidence>
<evidence type="ECO:0000256" key="6">
    <source>
        <dbReference type="ARBA" id="ARBA00022500"/>
    </source>
</evidence>
<comment type="subcellular location">
    <subcellularLocation>
        <location evidence="1">Cell membrane</location>
        <topology evidence="1">Peripheral membrane protein</topology>
        <orientation evidence="1">Cytoplasmic side</orientation>
    </subcellularLocation>
</comment>
<evidence type="ECO:0000256" key="9">
    <source>
        <dbReference type="ARBA" id="ARBA00023136"/>
    </source>
</evidence>
<evidence type="ECO:0000313" key="12">
    <source>
        <dbReference type="Proteomes" id="UP000672097"/>
    </source>
</evidence>
<evidence type="ECO:0000256" key="3">
    <source>
        <dbReference type="ARBA" id="ARBA00020392"/>
    </source>
</evidence>
<dbReference type="InterPro" id="IPR012823">
    <property type="entry name" value="Flagell_FliJ"/>
</dbReference>
<protein>
    <recommendedName>
        <fullName evidence="3">Flagellar FliJ protein</fullName>
    </recommendedName>
</protein>
<dbReference type="Pfam" id="PF02050">
    <property type="entry name" value="FliJ"/>
    <property type="match status" value="1"/>
</dbReference>
<keyword evidence="11" id="KW-0966">Cell projection</keyword>
<keyword evidence="12" id="KW-1185">Reference proteome</keyword>
<comment type="caution">
    <text evidence="11">The sequence shown here is derived from an EMBL/GenBank/DDBJ whole genome shotgun (WGS) entry which is preliminary data.</text>
</comment>
<evidence type="ECO:0000256" key="10">
    <source>
        <dbReference type="ARBA" id="ARBA00023225"/>
    </source>
</evidence>
<organism evidence="11 12">
    <name type="scientific">Ideonella paludis</name>
    <dbReference type="NCBI Taxonomy" id="1233411"/>
    <lineage>
        <taxon>Bacteria</taxon>
        <taxon>Pseudomonadati</taxon>
        <taxon>Pseudomonadota</taxon>
        <taxon>Betaproteobacteria</taxon>
        <taxon>Burkholderiales</taxon>
        <taxon>Sphaerotilaceae</taxon>
        <taxon>Ideonella</taxon>
    </lineage>
</organism>
<name>A0ABS5DXV2_9BURK</name>
<proteinExistence type="inferred from homology"/>
<sequence>MDRVALLRLLEDRDRKRRDEALMQWQEAVRQAEAAGAQAQALETYRSEYRERWSTQFKQAAPIEIIRCYQGFVERLDQAIGSQQATVEQHAARVAAARERLQQREIKLATVQRLIDRRLSAAQQVLQRREQKASDEAAQRVRRAGLTLAPM</sequence>
<reference evidence="11 12" key="1">
    <citation type="submission" date="2021-04" db="EMBL/GenBank/DDBJ databases">
        <title>The genome sequence of type strain Ideonella paludis KCTC 32238.</title>
        <authorList>
            <person name="Liu Y."/>
        </authorList>
    </citation>
    <scope>NUCLEOTIDE SEQUENCE [LARGE SCALE GENOMIC DNA]</scope>
    <source>
        <strain evidence="11 12">KCTC 32238</strain>
    </source>
</reference>
<gene>
    <name evidence="11" type="primary">fliJ</name>
    <name evidence="11" type="ORF">KAK11_11205</name>
</gene>
<keyword evidence="10" id="KW-1006">Bacterial flagellum protein export</keyword>
<keyword evidence="6" id="KW-0145">Chemotaxis</keyword>
<evidence type="ECO:0000256" key="1">
    <source>
        <dbReference type="ARBA" id="ARBA00004413"/>
    </source>
</evidence>
<dbReference type="EMBL" id="JAGQDG010000004">
    <property type="protein sequence ID" value="MBQ0935894.1"/>
    <property type="molecule type" value="Genomic_DNA"/>
</dbReference>
<evidence type="ECO:0000256" key="8">
    <source>
        <dbReference type="ARBA" id="ARBA00022927"/>
    </source>
</evidence>
<evidence type="ECO:0000256" key="4">
    <source>
        <dbReference type="ARBA" id="ARBA00022448"/>
    </source>
</evidence>
<keyword evidence="11" id="KW-0282">Flagellum</keyword>
<keyword evidence="9" id="KW-0472">Membrane</keyword>
<keyword evidence="7" id="KW-1005">Bacterial flagellum biogenesis</keyword>
<dbReference type="RefSeq" id="WP_210809214.1">
    <property type="nucleotide sequence ID" value="NZ_JAGQDG010000004.1"/>
</dbReference>
<evidence type="ECO:0000256" key="2">
    <source>
        <dbReference type="ARBA" id="ARBA00010004"/>
    </source>
</evidence>
<dbReference type="PANTHER" id="PTHR38786">
    <property type="entry name" value="FLAGELLAR FLIJ PROTEIN"/>
    <property type="match status" value="1"/>
</dbReference>